<dbReference type="EMBL" id="JBBPBK010000010">
    <property type="protein sequence ID" value="KAK9276370.1"/>
    <property type="molecule type" value="Genomic_DNA"/>
</dbReference>
<protein>
    <submittedName>
        <fullName evidence="1">Uncharacterized protein</fullName>
    </submittedName>
</protein>
<dbReference type="PANTHER" id="PTHR46616">
    <property type="entry name" value="UBIQUITIN-PROTEIN LIGASE"/>
    <property type="match status" value="1"/>
</dbReference>
<reference evidence="1 2" key="1">
    <citation type="journal article" date="2024" name="Plant J.">
        <title>Genome sequences and population genomics reveal climatic adaptation and genomic divergence between two closely related sweetgum species.</title>
        <authorList>
            <person name="Xu W.Q."/>
            <person name="Ren C.Q."/>
            <person name="Zhang X.Y."/>
            <person name="Comes H.P."/>
            <person name="Liu X.H."/>
            <person name="Li Y.G."/>
            <person name="Kettle C.J."/>
            <person name="Jalonen R."/>
            <person name="Gaisberger H."/>
            <person name="Ma Y.Z."/>
            <person name="Qiu Y.X."/>
        </authorList>
    </citation>
    <scope>NUCLEOTIDE SEQUENCE [LARGE SCALE GENOMIC DNA]</scope>
    <source>
        <strain evidence="1">Hangzhou</strain>
    </source>
</reference>
<name>A0AAP0WTF2_LIQFO</name>
<organism evidence="1 2">
    <name type="scientific">Liquidambar formosana</name>
    <name type="common">Formosan gum</name>
    <dbReference type="NCBI Taxonomy" id="63359"/>
    <lineage>
        <taxon>Eukaryota</taxon>
        <taxon>Viridiplantae</taxon>
        <taxon>Streptophyta</taxon>
        <taxon>Embryophyta</taxon>
        <taxon>Tracheophyta</taxon>
        <taxon>Spermatophyta</taxon>
        <taxon>Magnoliopsida</taxon>
        <taxon>eudicotyledons</taxon>
        <taxon>Gunneridae</taxon>
        <taxon>Pentapetalae</taxon>
        <taxon>Saxifragales</taxon>
        <taxon>Altingiaceae</taxon>
        <taxon>Liquidambar</taxon>
    </lineage>
</organism>
<proteinExistence type="predicted"/>
<evidence type="ECO:0000313" key="2">
    <source>
        <dbReference type="Proteomes" id="UP001415857"/>
    </source>
</evidence>
<accession>A0AAP0WTF2</accession>
<dbReference type="Proteomes" id="UP001415857">
    <property type="component" value="Unassembled WGS sequence"/>
</dbReference>
<dbReference type="PANTHER" id="PTHR46616:SF1">
    <property type="entry name" value="TRANSCRIPTION FACTOR C2H2 FAMILY-RELATED"/>
    <property type="match status" value="1"/>
</dbReference>
<keyword evidence="2" id="KW-1185">Reference proteome</keyword>
<sequence length="150" mass="17170">MCPMSYGAGHTLCKNCVLGLQWTVLKFATQKIQIPFLISCPWCHLLSVRLVYKGNLKFPRKNFFLFWMVESLHGDRVKSCSTICGDHHSIWSPVSNSTLRRAPYTNRSGQSGSNSDDGSNNVGRNHFTLHKSLDFFIHFAAKFHWSSHFF</sequence>
<dbReference type="AlphaFoldDB" id="A0AAP0WTF2"/>
<gene>
    <name evidence="1" type="ORF">L1049_005903</name>
</gene>
<comment type="caution">
    <text evidence="1">The sequence shown here is derived from an EMBL/GenBank/DDBJ whole genome shotgun (WGS) entry which is preliminary data.</text>
</comment>
<evidence type="ECO:0000313" key="1">
    <source>
        <dbReference type="EMBL" id="KAK9276370.1"/>
    </source>
</evidence>